<protein>
    <submittedName>
        <fullName evidence="1">ISD1, transposase OrfB</fullName>
    </submittedName>
</protein>
<accession>A0AAJ3NX45</accession>
<name>A0AAJ3NX45_ECOLX</name>
<evidence type="ECO:0000313" key="2">
    <source>
        <dbReference type="Proteomes" id="UP000243401"/>
    </source>
</evidence>
<reference evidence="1 2" key="1">
    <citation type="submission" date="2010-04" db="EMBL/GenBank/DDBJ databases">
        <title>The Genome Sequence of Escherichia coli H605.</title>
        <authorList>
            <consortium name="The Broad Institute Genome Sequencing Platform"/>
            <consortium name="The Broad Institute Genome Sequencing Center for Infectious Disease"/>
            <person name="Feldgarden M."/>
            <person name="Gordon D.M."/>
            <person name="Johnson J.R."/>
            <person name="Johnston B.D."/>
            <person name="Young S."/>
            <person name="Zeng Q."/>
            <person name="Koehrsen M."/>
            <person name="Alvarado L."/>
            <person name="Berlin A.M."/>
            <person name="Borenstein D."/>
            <person name="Chapman S.B."/>
            <person name="Chen Z."/>
            <person name="Engels R."/>
            <person name="Freedman E."/>
            <person name="Gellesch M."/>
            <person name="Goldberg J."/>
            <person name="Griggs A."/>
            <person name="Gujja S."/>
            <person name="Heilman E.R."/>
            <person name="Heiman D.I."/>
            <person name="Hepburn T.A."/>
            <person name="Howarth C."/>
            <person name="Jen D."/>
            <person name="Larson L."/>
            <person name="Mehta T."/>
            <person name="Park D."/>
            <person name="Pearson M."/>
            <person name="Richards J."/>
            <person name="Roberts A."/>
            <person name="Saif S."/>
            <person name="Shea T.D."/>
            <person name="Shenoy N."/>
            <person name="Sisk P."/>
            <person name="Stolte C."/>
            <person name="Sykes S.N."/>
            <person name="Walk T."/>
            <person name="White J."/>
            <person name="Yandava C."/>
            <person name="Haas B."/>
            <person name="Henn M.R."/>
            <person name="Nusbaum C."/>
            <person name="Birren B."/>
        </authorList>
    </citation>
    <scope>NUCLEOTIDE SEQUENCE [LARGE SCALE GENOMIC DNA]</scope>
    <source>
        <strain evidence="1 2">H605</strain>
    </source>
</reference>
<gene>
    <name evidence="1" type="ORF">EATG_01783</name>
</gene>
<proteinExistence type="predicted"/>
<sequence>MAEWTEKHAVKLEFIQLDKPTQNAFIERYKRTYRPIFICSEHGMKCGKSRKNGCQNITVNARMNH</sequence>
<comment type="caution">
    <text evidence="1">The sequence shown here is derived from an EMBL/GenBank/DDBJ whole genome shotgun (WGS) entry which is preliminary data.</text>
</comment>
<dbReference type="Proteomes" id="UP000243401">
    <property type="component" value="Unassembled WGS sequence"/>
</dbReference>
<dbReference type="EMBL" id="ADJX01000008">
    <property type="protein sequence ID" value="OSL46696.1"/>
    <property type="molecule type" value="Genomic_DNA"/>
</dbReference>
<dbReference type="AlphaFoldDB" id="A0AAJ3NX45"/>
<organism evidence="1 2">
    <name type="scientific">Escherichia coli H605</name>
    <dbReference type="NCBI Taxonomy" id="656410"/>
    <lineage>
        <taxon>Bacteria</taxon>
        <taxon>Pseudomonadati</taxon>
        <taxon>Pseudomonadota</taxon>
        <taxon>Gammaproteobacteria</taxon>
        <taxon>Enterobacterales</taxon>
        <taxon>Enterobacteriaceae</taxon>
        <taxon>Escherichia</taxon>
    </lineage>
</organism>
<evidence type="ECO:0000313" key="1">
    <source>
        <dbReference type="EMBL" id="OSL46696.1"/>
    </source>
</evidence>